<dbReference type="Pfam" id="PF14542">
    <property type="entry name" value="Acetyltransf_CG"/>
    <property type="match status" value="1"/>
</dbReference>
<dbReference type="PROSITE" id="PS51729">
    <property type="entry name" value="GNAT_YJDJ"/>
    <property type="match status" value="1"/>
</dbReference>
<dbReference type="PANTHER" id="PTHR31435">
    <property type="entry name" value="PROTEIN NATD1"/>
    <property type="match status" value="1"/>
</dbReference>
<dbReference type="EMBL" id="LRQG01000010">
    <property type="protein sequence ID" value="KXA44315.1"/>
    <property type="molecule type" value="Genomic_DNA"/>
</dbReference>
<dbReference type="InterPro" id="IPR045057">
    <property type="entry name" value="Gcn5-rel_NAT"/>
</dbReference>
<dbReference type="SUPFAM" id="SSF55729">
    <property type="entry name" value="Acyl-CoA N-acyltransferases (Nat)"/>
    <property type="match status" value="1"/>
</dbReference>
<dbReference type="PATRIC" id="fig|28128.5.peg.232"/>
<evidence type="ECO:0000259" key="1">
    <source>
        <dbReference type="PROSITE" id="PS51729"/>
    </source>
</evidence>
<name>A0A133QN50_9BACT</name>
<evidence type="ECO:0000313" key="2">
    <source>
        <dbReference type="EMBL" id="KXA44315.1"/>
    </source>
</evidence>
<keyword evidence="3" id="KW-1185">Reference proteome</keyword>
<dbReference type="OrthoDB" id="1120671at2"/>
<proteinExistence type="predicted"/>
<dbReference type="STRING" id="28128.HMPREF3226_00232"/>
<organism evidence="2 3">
    <name type="scientific">Prevotella corporis</name>
    <dbReference type="NCBI Taxonomy" id="28128"/>
    <lineage>
        <taxon>Bacteria</taxon>
        <taxon>Pseudomonadati</taxon>
        <taxon>Bacteroidota</taxon>
        <taxon>Bacteroidia</taxon>
        <taxon>Bacteroidales</taxon>
        <taxon>Prevotellaceae</taxon>
        <taxon>Prevotella</taxon>
    </lineage>
</organism>
<accession>A0A133QN50</accession>
<dbReference type="InterPro" id="IPR016181">
    <property type="entry name" value="Acyl_CoA_acyltransferase"/>
</dbReference>
<reference evidence="3" key="1">
    <citation type="submission" date="2016-01" db="EMBL/GenBank/DDBJ databases">
        <authorList>
            <person name="Mitreva M."/>
            <person name="Pepin K.H."/>
            <person name="Mihindukulasuriya K.A."/>
            <person name="Fulton R."/>
            <person name="Fronick C."/>
            <person name="O'Laughlin M."/>
            <person name="Miner T."/>
            <person name="Herter B."/>
            <person name="Rosa B.A."/>
            <person name="Cordes M."/>
            <person name="Tomlinson C."/>
            <person name="Wollam A."/>
            <person name="Palsikar V.B."/>
            <person name="Mardis E.R."/>
            <person name="Wilson R.K."/>
        </authorList>
    </citation>
    <scope>NUCLEOTIDE SEQUENCE [LARGE SCALE GENOMIC DNA]</scope>
    <source>
        <strain evidence="3">MJR7716</strain>
    </source>
</reference>
<comment type="caution">
    <text evidence="2">The sequence shown here is derived from an EMBL/GenBank/DDBJ whole genome shotgun (WGS) entry which is preliminary data.</text>
</comment>
<dbReference type="Gene3D" id="3.40.630.30">
    <property type="match status" value="1"/>
</dbReference>
<evidence type="ECO:0000313" key="3">
    <source>
        <dbReference type="Proteomes" id="UP000070533"/>
    </source>
</evidence>
<dbReference type="Proteomes" id="UP000070533">
    <property type="component" value="Unassembled WGS sequence"/>
</dbReference>
<dbReference type="AlphaFoldDB" id="A0A133QN50"/>
<protein>
    <recommendedName>
        <fullName evidence="1">N-acetyltransferase domain-containing protein</fullName>
    </recommendedName>
</protein>
<gene>
    <name evidence="2" type="ORF">HMPREF3226_00232</name>
</gene>
<dbReference type="eggNOG" id="COG2388">
    <property type="taxonomic scope" value="Bacteria"/>
</dbReference>
<dbReference type="RefSeq" id="WP_051274594.1">
    <property type="nucleotide sequence ID" value="NZ_KQ957189.1"/>
</dbReference>
<dbReference type="PANTHER" id="PTHR31435:SF9">
    <property type="entry name" value="PROTEIN NATD1"/>
    <property type="match status" value="1"/>
</dbReference>
<dbReference type="InterPro" id="IPR031165">
    <property type="entry name" value="GNAT_YJDJ"/>
</dbReference>
<feature type="domain" description="N-acetyltransferase" evidence="1">
    <location>
        <begin position="9"/>
        <end position="95"/>
    </location>
</feature>
<sequence length="106" mass="11553">MKAMNTTLTTQGKEGKVIAQEGSEQVGELNFLLDNGVVVITHTRAFDGHEGKGVAKMLVNATIDYARENGLKLRPICSYAYTYMMRHPEHAALLDKRTGEGVACGL</sequence>